<comment type="caution">
    <text evidence="2">The sequence shown here is derived from an EMBL/GenBank/DDBJ whole genome shotgun (WGS) entry which is preliminary data.</text>
</comment>
<feature type="compositionally biased region" description="Low complexity" evidence="1">
    <location>
        <begin position="1"/>
        <end position="14"/>
    </location>
</feature>
<protein>
    <submittedName>
        <fullName evidence="2">DUF2889 family protein</fullName>
    </submittedName>
</protein>
<dbReference type="AlphaFoldDB" id="A0A543DPH5"/>
<dbReference type="Proteomes" id="UP000315677">
    <property type="component" value="Unassembled WGS sequence"/>
</dbReference>
<dbReference type="Pfam" id="PF11136">
    <property type="entry name" value="DUF2889"/>
    <property type="match status" value="1"/>
</dbReference>
<evidence type="ECO:0000313" key="2">
    <source>
        <dbReference type="EMBL" id="TQM11193.1"/>
    </source>
</evidence>
<feature type="region of interest" description="Disordered" evidence="1">
    <location>
        <begin position="63"/>
        <end position="83"/>
    </location>
</feature>
<reference evidence="2 3" key="1">
    <citation type="submission" date="2019-06" db="EMBL/GenBank/DDBJ databases">
        <title>Sequencing the genomes of 1000 actinobacteria strains.</title>
        <authorList>
            <person name="Klenk H.-P."/>
        </authorList>
    </citation>
    <scope>NUCLEOTIDE SEQUENCE [LARGE SCALE GENOMIC DNA]</scope>
    <source>
        <strain evidence="2 3">DSM 45301</strain>
    </source>
</reference>
<proteinExistence type="predicted"/>
<feature type="region of interest" description="Disordered" evidence="1">
    <location>
        <begin position="1"/>
        <end position="37"/>
    </location>
</feature>
<dbReference type="OrthoDB" id="7530149at2"/>
<dbReference type="RefSeq" id="WP_142055144.1">
    <property type="nucleotide sequence ID" value="NZ_VFPA01000002.1"/>
</dbReference>
<name>A0A543DPH5_9PSEU</name>
<dbReference type="InterPro" id="IPR021312">
    <property type="entry name" value="DUF2889"/>
</dbReference>
<gene>
    <name evidence="2" type="ORF">FB558_3746</name>
</gene>
<sequence>MTAPRRALPLLTDLPPAPASPHSGTPARHPGSVRRTGHWNMTWPDGLAGGMQIDAAARDLVTRADGGSDSPDEARPDEARPDEAQLHVRVDGTRVLRSLESTPERAELQQLLGGGGGSGYRHRLQGLIPDEMAAGTLTYFLLDDMPGVTLVGPFAWRLWPEAQEMYAARRHRGPGYDMTGICSGFRPDGFPVKRIMGGEDPQHNLVPAFELAEPGDPLAWHEIAGPPGDAPMLRRRRRVDVVDGPQIRVDSLFRDSMWSPDGVETVVHEYGVHAVVDRATMRLTSITADPRVLPFPTCPAAAANVDLLTGEPMATLRHRVLELVIGTDGCTHLNDALRALAEVPIVVERLDRAQNLG</sequence>
<evidence type="ECO:0000256" key="1">
    <source>
        <dbReference type="SAM" id="MobiDB-lite"/>
    </source>
</evidence>
<keyword evidence="3" id="KW-1185">Reference proteome</keyword>
<accession>A0A543DPH5</accession>
<dbReference type="EMBL" id="VFPA01000002">
    <property type="protein sequence ID" value="TQM11193.1"/>
    <property type="molecule type" value="Genomic_DNA"/>
</dbReference>
<evidence type="ECO:0000313" key="3">
    <source>
        <dbReference type="Proteomes" id="UP000315677"/>
    </source>
</evidence>
<organism evidence="2 3">
    <name type="scientific">Pseudonocardia kunmingensis</name>
    <dbReference type="NCBI Taxonomy" id="630975"/>
    <lineage>
        <taxon>Bacteria</taxon>
        <taxon>Bacillati</taxon>
        <taxon>Actinomycetota</taxon>
        <taxon>Actinomycetes</taxon>
        <taxon>Pseudonocardiales</taxon>
        <taxon>Pseudonocardiaceae</taxon>
        <taxon>Pseudonocardia</taxon>
    </lineage>
</organism>
<feature type="compositionally biased region" description="Basic and acidic residues" evidence="1">
    <location>
        <begin position="72"/>
        <end position="83"/>
    </location>
</feature>